<evidence type="ECO:0000313" key="2">
    <source>
        <dbReference type="EMBL" id="AQP38333.1"/>
    </source>
</evidence>
<proteinExistence type="predicted"/>
<evidence type="ECO:0000313" key="6">
    <source>
        <dbReference type="Proteomes" id="UP001644750"/>
    </source>
</evidence>
<evidence type="ECO:0000259" key="1">
    <source>
        <dbReference type="Pfam" id="PF04324"/>
    </source>
</evidence>
<dbReference type="OrthoDB" id="15293at2"/>
<evidence type="ECO:0000313" key="4">
    <source>
        <dbReference type="EMBL" id="WMD17624.1"/>
    </source>
</evidence>
<dbReference type="Gene3D" id="1.10.10.1100">
    <property type="entry name" value="BFD-like [2Fe-2S]-binding domain"/>
    <property type="match status" value="1"/>
</dbReference>
<dbReference type="Proteomes" id="UP001243496">
    <property type="component" value="Chromosome"/>
</dbReference>
<gene>
    <name evidence="2" type="ORF">DO83_00960</name>
    <name evidence="3" type="ORF">G5A72_12950</name>
    <name evidence="4" type="ORF">RBI15_05925</name>
</gene>
<dbReference type="Proteomes" id="UP000188159">
    <property type="component" value="Chromosome"/>
</dbReference>
<reference evidence="3" key="3">
    <citation type="submission" date="2020-02" db="EMBL/GenBank/DDBJ databases">
        <authorList>
            <person name="Littmann E."/>
            <person name="Sorbara M."/>
        </authorList>
    </citation>
    <scope>NUCLEOTIDE SEQUENCE</scope>
    <source>
        <strain evidence="3">MSK.14.57</strain>
    </source>
</reference>
<reference evidence="3 6" key="2">
    <citation type="journal article" date="2020" name="Cell Host Microbe">
        <title>Functional and Genomic Variation between Human-Derived Isolates of Lachnospiraceae Reveals Inter- and Intra-Species Diversity.</title>
        <authorList>
            <person name="Sorbara M.T."/>
            <person name="Littmann E.R."/>
            <person name="Fontana E."/>
            <person name="Moody T.U."/>
            <person name="Kohout C.E."/>
            <person name="Gjonbalaj M."/>
            <person name="Eaton V."/>
            <person name="Seok R."/>
            <person name="Leiner I.M."/>
            <person name="Pamer E.G."/>
        </authorList>
    </citation>
    <scope>NUCLEOTIDE SEQUENCE [LARGE SCALE GENOMIC DNA]</scope>
    <source>
        <strain evidence="3 6">MSK.14.57</strain>
    </source>
</reference>
<feature type="domain" description="BFD-like [2Fe-2S]-binding" evidence="1">
    <location>
        <begin position="11"/>
        <end position="59"/>
    </location>
</feature>
<reference evidence="2 5" key="1">
    <citation type="journal article" date="2016" name="Sci. Rep.">
        <title>Accelerated dysbiosis of gut microbiota during aggravation of DSS-induced colitis by a butyrate-producing bacterium.</title>
        <authorList>
            <person name="Zhang Q."/>
            <person name="Wu Y."/>
            <person name="Wang J."/>
            <person name="Wu G."/>
            <person name="Long W."/>
            <person name="Xue Z."/>
            <person name="Wang L."/>
            <person name="Zhang X."/>
            <person name="Pang X."/>
            <person name="Zhao Y."/>
            <person name="Zhao L."/>
            <person name="Zhang C."/>
        </authorList>
    </citation>
    <scope>NUCLEOTIDE SEQUENCE [LARGE SCALE GENOMIC DNA]</scope>
    <source>
        <strain evidence="2 5">BPB5</strain>
    </source>
</reference>
<evidence type="ECO:0000313" key="5">
    <source>
        <dbReference type="Proteomes" id="UP000188159"/>
    </source>
</evidence>
<dbReference type="AlphaFoldDB" id="A0A1Q2C3N4"/>
<keyword evidence="6" id="KW-1185">Reference proteome</keyword>
<dbReference type="InterPro" id="IPR007419">
    <property type="entry name" value="BFD-like_2Fe2S-bd_dom"/>
</dbReference>
<evidence type="ECO:0000313" key="3">
    <source>
        <dbReference type="EMBL" id="NSJ80474.1"/>
    </source>
</evidence>
<name>A0A1Q2C3N4_ANAHA</name>
<dbReference type="EMBL" id="CP012098">
    <property type="protein sequence ID" value="AQP38333.1"/>
    <property type="molecule type" value="Genomic_DNA"/>
</dbReference>
<dbReference type="Pfam" id="PF04324">
    <property type="entry name" value="Fer2_BFD"/>
    <property type="match status" value="1"/>
</dbReference>
<dbReference type="EMBL" id="JAAITB010000031">
    <property type="protein sequence ID" value="NSJ80474.1"/>
    <property type="molecule type" value="Genomic_DNA"/>
</dbReference>
<organism evidence="2 5">
    <name type="scientific">Anaerostipes hadrus</name>
    <dbReference type="NCBI Taxonomy" id="649756"/>
    <lineage>
        <taxon>Bacteria</taxon>
        <taxon>Bacillati</taxon>
        <taxon>Bacillota</taxon>
        <taxon>Clostridia</taxon>
        <taxon>Lachnospirales</taxon>
        <taxon>Lachnospiraceae</taxon>
        <taxon>Anaerostipes</taxon>
    </lineage>
</organism>
<accession>A0A1Q2C3N4</accession>
<dbReference type="Proteomes" id="UP001644750">
    <property type="component" value="Unassembled WGS sequence"/>
</dbReference>
<dbReference type="EMBL" id="CP132968">
    <property type="protein sequence ID" value="WMD17624.1"/>
    <property type="molecule type" value="Genomic_DNA"/>
</dbReference>
<protein>
    <submittedName>
        <fullName evidence="2">(2Fe-2S)-binding protein</fullName>
    </submittedName>
</protein>
<dbReference type="InterPro" id="IPR041854">
    <property type="entry name" value="BFD-like_2Fe2S-bd_dom_sf"/>
</dbReference>
<reference evidence="4" key="4">
    <citation type="submission" date="2023-08" db="EMBL/GenBank/DDBJ databases">
        <title>Complete Genome Sequences of butyrate producing Anaerostipes hadrus strains BA1 and GIF7 isolated from the terminal ileum of a healthy lean male.</title>
        <authorList>
            <person name="Low A."/>
            <person name="Sheludchenko M."/>
            <person name="Cheng H.E."/>
            <person name="Koh X.Q."/>
            <person name="Lee J."/>
        </authorList>
    </citation>
    <scope>NUCLEOTIDE SEQUENCE</scope>
    <source>
        <strain evidence="4">BA1</strain>
    </source>
</reference>
<sequence length="61" mass="6537">MEVFVMNRDQIICPCLDITAGQIMDAYKEGAKSVEAIKEVTGAGTACGACLDEIEELIQSL</sequence>